<evidence type="ECO:0000313" key="1">
    <source>
        <dbReference type="EMBL" id="MCP8970464.1"/>
    </source>
</evidence>
<sequence length="130" mass="14360">FNKKRSGKPLHFSLQFSALSACKKHIALGIFILHPIVGLSAVPCRKFFGDVQAELELIITRNEVRRSKEVNPIRLSRQINAMKAQFGIKAGNNASSQGAYTTKELSVFFGKSIKHLNKLASLSKLHPESG</sequence>
<dbReference type="Proteomes" id="UP001156102">
    <property type="component" value="Unassembled WGS sequence"/>
</dbReference>
<feature type="non-terminal residue" evidence="1">
    <location>
        <position position="1"/>
    </location>
</feature>
<reference evidence="1" key="1">
    <citation type="submission" date="2022-07" db="EMBL/GenBank/DDBJ databases">
        <authorList>
            <person name="Li W.-J."/>
            <person name="Deng Q.-Q."/>
        </authorList>
    </citation>
    <scope>NUCLEOTIDE SEQUENCE</scope>
    <source>
        <strain evidence="1">SYSU M60031</strain>
    </source>
</reference>
<proteinExistence type="predicted"/>
<keyword evidence="2" id="KW-1185">Reference proteome</keyword>
<comment type="caution">
    <text evidence="1">The sequence shown here is derived from an EMBL/GenBank/DDBJ whole genome shotgun (WGS) entry which is preliminary data.</text>
</comment>
<protein>
    <submittedName>
        <fullName evidence="1">Uncharacterized protein</fullName>
    </submittedName>
</protein>
<dbReference type="RefSeq" id="WP_254760380.1">
    <property type="nucleotide sequence ID" value="NZ_JANCLT010000011.1"/>
</dbReference>
<accession>A0AA42BSE1</accession>
<dbReference type="EMBL" id="JANCLT010000011">
    <property type="protein sequence ID" value="MCP8970464.1"/>
    <property type="molecule type" value="Genomic_DNA"/>
</dbReference>
<name>A0AA42BSE1_9BACI</name>
<organism evidence="1 2">
    <name type="scientific">Ectobacillus ponti</name>
    <dbReference type="NCBI Taxonomy" id="2961894"/>
    <lineage>
        <taxon>Bacteria</taxon>
        <taxon>Bacillati</taxon>
        <taxon>Bacillota</taxon>
        <taxon>Bacilli</taxon>
        <taxon>Bacillales</taxon>
        <taxon>Bacillaceae</taxon>
        <taxon>Ectobacillus</taxon>
    </lineage>
</organism>
<evidence type="ECO:0000313" key="2">
    <source>
        <dbReference type="Proteomes" id="UP001156102"/>
    </source>
</evidence>
<gene>
    <name evidence="1" type="ORF">NK662_18255</name>
</gene>
<dbReference type="AlphaFoldDB" id="A0AA42BSE1"/>